<comment type="similarity">
    <text evidence="3 12">Belongs to the insulin family.</text>
</comment>
<evidence type="ECO:0000256" key="10">
    <source>
        <dbReference type="ARBA" id="ARBA00023157"/>
    </source>
</evidence>
<dbReference type="PANTHER" id="PTHR11454">
    <property type="entry name" value="INSULIN/INSULIN GROWTH FACTOR"/>
    <property type="match status" value="1"/>
</dbReference>
<evidence type="ECO:0000256" key="4">
    <source>
        <dbReference type="ARBA" id="ARBA00011207"/>
    </source>
</evidence>
<keyword evidence="10" id="KW-1015">Disulfide bond</keyword>
<comment type="subunit">
    <text evidence="4 12">Heterodimer of a B chain and an A chain linked by two disulfide bonds.</text>
</comment>
<proteinExistence type="inferred from homology"/>
<dbReference type="EMBL" id="JAYKXH010000016">
    <property type="protein sequence ID" value="KAK7141494.1"/>
    <property type="molecule type" value="Genomic_DNA"/>
</dbReference>
<evidence type="ECO:0000256" key="12">
    <source>
        <dbReference type="RuleBase" id="RU000406"/>
    </source>
</evidence>
<dbReference type="PRINTS" id="PR00276">
    <property type="entry name" value="INSULINFAMLY"/>
</dbReference>
<dbReference type="Gene3D" id="1.10.100.10">
    <property type="entry name" value="Insulin-like"/>
    <property type="match status" value="1"/>
</dbReference>
<reference evidence="15 16" key="1">
    <citation type="submission" date="2024-02" db="EMBL/GenBank/DDBJ databases">
        <title>Chromosome-level genome assembly of the Eurasian Minnow (Phoxinus phoxinus).</title>
        <authorList>
            <person name="Oriowo T.O."/>
            <person name="Martin S."/>
            <person name="Stange M."/>
            <person name="Chrysostomakis Y."/>
            <person name="Brown T."/>
            <person name="Winkler S."/>
            <person name="Kukowka S."/>
            <person name="Myers E.W."/>
            <person name="Bohne A."/>
        </authorList>
    </citation>
    <scope>NUCLEOTIDE SEQUENCE [LARGE SCALE GENOMIC DNA]</scope>
    <source>
        <strain evidence="15">ZFMK-TIS-60720</strain>
        <tissue evidence="15">Whole Organism</tissue>
    </source>
</reference>
<evidence type="ECO:0000256" key="3">
    <source>
        <dbReference type="ARBA" id="ARBA00009034"/>
    </source>
</evidence>
<protein>
    <recommendedName>
        <fullName evidence="5 12">Insulin</fullName>
    </recommendedName>
</protein>
<sequence>MVLLQAATIVLLLASLPGSLSTPSQHLCGSNLVDALYLVCGPKGFFYSNRGRRDLDNLLVLLSNLADYEVTPLKEKVMKRKRGIVEQCCHRPCTIYHLEDYCS</sequence>
<dbReference type="InterPro" id="IPR022353">
    <property type="entry name" value="Insulin_CS"/>
</dbReference>
<dbReference type="InterPro" id="IPR004825">
    <property type="entry name" value="Insulin"/>
</dbReference>
<evidence type="ECO:0000256" key="5">
    <source>
        <dbReference type="ARBA" id="ARBA00020180"/>
    </source>
</evidence>
<dbReference type="PRINTS" id="PR00277">
    <property type="entry name" value="INSULIN"/>
</dbReference>
<organism evidence="15 16">
    <name type="scientific">Phoxinus phoxinus</name>
    <name type="common">Eurasian minnow</name>
    <dbReference type="NCBI Taxonomy" id="58324"/>
    <lineage>
        <taxon>Eukaryota</taxon>
        <taxon>Metazoa</taxon>
        <taxon>Chordata</taxon>
        <taxon>Craniata</taxon>
        <taxon>Vertebrata</taxon>
        <taxon>Euteleostomi</taxon>
        <taxon>Actinopterygii</taxon>
        <taxon>Neopterygii</taxon>
        <taxon>Teleostei</taxon>
        <taxon>Ostariophysi</taxon>
        <taxon>Cypriniformes</taxon>
        <taxon>Leuciscidae</taxon>
        <taxon>Phoxininae</taxon>
        <taxon>Phoxinus</taxon>
    </lineage>
</organism>
<comment type="function">
    <text evidence="1 12">Insulin decreases blood glucose concentration. It increases cell permeability to monosaccharides, amino acids and fatty acids. It accelerates glycolysis, the pentose phosphate cycle, and glycogen synthesis in liver.</text>
</comment>
<evidence type="ECO:0000256" key="13">
    <source>
        <dbReference type="SAM" id="SignalP"/>
    </source>
</evidence>
<comment type="caution">
    <text evidence="15">The sequence shown here is derived from an EMBL/GenBank/DDBJ whole genome shotgun (WGS) entry which is preliminary data.</text>
</comment>
<evidence type="ECO:0000256" key="7">
    <source>
        <dbReference type="ARBA" id="ARBA00022526"/>
    </source>
</evidence>
<keyword evidence="13" id="KW-0732">Signal</keyword>
<dbReference type="PANTHER" id="PTHR11454:SF9">
    <property type="entry name" value="INSULIN"/>
    <property type="match status" value="1"/>
</dbReference>
<feature type="chain" id="PRO_5042896248" description="Insulin" evidence="13">
    <location>
        <begin position="22"/>
        <end position="103"/>
    </location>
</feature>
<dbReference type="GO" id="GO:0005615">
    <property type="term" value="C:extracellular space"/>
    <property type="evidence" value="ECO:0007669"/>
    <property type="project" value="TreeGrafter"/>
</dbReference>
<dbReference type="InterPro" id="IPR022352">
    <property type="entry name" value="Ins/IGF/rlx"/>
</dbReference>
<keyword evidence="9 12" id="KW-0372">Hormone</keyword>
<dbReference type="InterPro" id="IPR036438">
    <property type="entry name" value="Insulin-like_sf"/>
</dbReference>
<name>A0AAN9CLI6_9TELE</name>
<dbReference type="CDD" id="cd04367">
    <property type="entry name" value="IlGF_insulin_like"/>
    <property type="match status" value="1"/>
</dbReference>
<evidence type="ECO:0000256" key="1">
    <source>
        <dbReference type="ARBA" id="ARBA00002985"/>
    </source>
</evidence>
<dbReference type="SMART" id="SM00078">
    <property type="entry name" value="IlGF"/>
    <property type="match status" value="1"/>
</dbReference>
<evidence type="ECO:0000256" key="11">
    <source>
        <dbReference type="ARBA" id="ARBA00023277"/>
    </source>
</evidence>
<evidence type="ECO:0000256" key="8">
    <source>
        <dbReference type="ARBA" id="ARBA00022685"/>
    </source>
</evidence>
<dbReference type="AlphaFoldDB" id="A0AAN9CLI6"/>
<evidence type="ECO:0000256" key="9">
    <source>
        <dbReference type="ARBA" id="ARBA00022702"/>
    </source>
</evidence>
<evidence type="ECO:0000313" key="15">
    <source>
        <dbReference type="EMBL" id="KAK7141494.1"/>
    </source>
</evidence>
<dbReference type="FunFam" id="1.10.100.10:FF:000003">
    <property type="entry name" value="Insulin"/>
    <property type="match status" value="1"/>
</dbReference>
<feature type="domain" description="Insulin-like" evidence="14">
    <location>
        <begin position="25"/>
        <end position="102"/>
    </location>
</feature>
<dbReference type="GO" id="GO:0006006">
    <property type="term" value="P:glucose metabolic process"/>
    <property type="evidence" value="ECO:0007669"/>
    <property type="project" value="UniProtKB-UniRule"/>
</dbReference>
<keyword evidence="16" id="KW-1185">Reference proteome</keyword>
<keyword evidence="7 12" id="KW-0313">Glucose metabolism</keyword>
<dbReference type="Pfam" id="PF00049">
    <property type="entry name" value="Insulin"/>
    <property type="match status" value="1"/>
</dbReference>
<accession>A0AAN9CLI6</accession>
<dbReference type="SUPFAM" id="SSF56994">
    <property type="entry name" value="Insulin-like"/>
    <property type="match status" value="1"/>
</dbReference>
<evidence type="ECO:0000256" key="2">
    <source>
        <dbReference type="ARBA" id="ARBA00004613"/>
    </source>
</evidence>
<evidence type="ECO:0000313" key="16">
    <source>
        <dbReference type="Proteomes" id="UP001364617"/>
    </source>
</evidence>
<dbReference type="Proteomes" id="UP001364617">
    <property type="component" value="Unassembled WGS sequence"/>
</dbReference>
<dbReference type="GO" id="GO:0005179">
    <property type="term" value="F:hormone activity"/>
    <property type="evidence" value="ECO:0007669"/>
    <property type="project" value="UniProtKB-KW"/>
</dbReference>
<dbReference type="PROSITE" id="PS00262">
    <property type="entry name" value="INSULIN"/>
    <property type="match status" value="1"/>
</dbReference>
<evidence type="ECO:0000259" key="14">
    <source>
        <dbReference type="SMART" id="SM00078"/>
    </source>
</evidence>
<feature type="signal peptide" evidence="13">
    <location>
        <begin position="1"/>
        <end position="21"/>
    </location>
</feature>
<keyword evidence="11 12" id="KW-0119">Carbohydrate metabolism</keyword>
<keyword evidence="8" id="KW-0165">Cleavage on pair of basic residues</keyword>
<gene>
    <name evidence="15" type="ORF">R3I93_015593</name>
</gene>
<dbReference type="InterPro" id="IPR016179">
    <property type="entry name" value="Insulin-like"/>
</dbReference>
<keyword evidence="6 12" id="KW-0964">Secreted</keyword>
<comment type="subcellular location">
    <subcellularLocation>
        <location evidence="2 12">Secreted</location>
    </subcellularLocation>
</comment>
<evidence type="ECO:0000256" key="6">
    <source>
        <dbReference type="ARBA" id="ARBA00022525"/>
    </source>
</evidence>